<dbReference type="RefSeq" id="WP_008169833.1">
    <property type="nucleotide sequence ID" value="NZ_AGTR01000009.1"/>
</dbReference>
<gene>
    <name evidence="1" type="ORF">KYE_01853</name>
</gene>
<dbReference type="PATRIC" id="fig|1094979.3.peg.343"/>
<dbReference type="SUPFAM" id="SSF103025">
    <property type="entry name" value="Folate-binding domain"/>
    <property type="match status" value="1"/>
</dbReference>
<dbReference type="EMBL" id="AGTR01000009">
    <property type="protein sequence ID" value="EHJ06333.1"/>
    <property type="molecule type" value="Genomic_DNA"/>
</dbReference>
<accession>G6YNF6</accession>
<evidence type="ECO:0000313" key="1">
    <source>
        <dbReference type="EMBL" id="EHJ06333.1"/>
    </source>
</evidence>
<proteinExistence type="predicted"/>
<reference evidence="1 2" key="1">
    <citation type="journal article" date="2012" name="J. Bacteriol.">
        <title>Genome sequence of deep-sea manganese-oxidizing bacterium Marinobacter manganoxydans MnI7-9.</title>
        <authorList>
            <person name="Wang H."/>
            <person name="Li H."/>
            <person name="Shao Z."/>
            <person name="Liao S."/>
            <person name="Johnstone L."/>
            <person name="Rensing C."/>
            <person name="Wang G."/>
        </authorList>
    </citation>
    <scope>NUCLEOTIDE SEQUENCE [LARGE SCALE GENOMIC DNA]</scope>
    <source>
        <strain evidence="1 2">MnI7-9</strain>
    </source>
</reference>
<dbReference type="InterPro" id="IPR027266">
    <property type="entry name" value="TrmE/GcvT-like"/>
</dbReference>
<dbReference type="Proteomes" id="UP000003208">
    <property type="component" value="Unassembled WGS sequence"/>
</dbReference>
<evidence type="ECO:0000313" key="2">
    <source>
        <dbReference type="Proteomes" id="UP000003208"/>
    </source>
</evidence>
<name>G6YNF6_9GAMM</name>
<dbReference type="AlphaFoldDB" id="G6YNF6"/>
<protein>
    <recommendedName>
        <fullName evidence="3">Sarcosine oxidase, gamma subunit</fullName>
    </recommendedName>
</protein>
<organism evidence="1 2">
    <name type="scientific">Marinobacter manganoxydans MnI7-9</name>
    <dbReference type="NCBI Taxonomy" id="1094979"/>
    <lineage>
        <taxon>Bacteria</taxon>
        <taxon>Pseudomonadati</taxon>
        <taxon>Pseudomonadota</taxon>
        <taxon>Gammaproteobacteria</taxon>
        <taxon>Pseudomonadales</taxon>
        <taxon>Marinobacteraceae</taxon>
        <taxon>Marinobacter</taxon>
    </lineage>
</organism>
<keyword evidence="2" id="KW-1185">Reference proteome</keyword>
<dbReference type="Gene3D" id="3.30.1360.120">
    <property type="entry name" value="Probable tRNA modification gtpase trme, domain 1"/>
    <property type="match status" value="1"/>
</dbReference>
<sequence>MTALTVTLRNDLQGYLLTGPGSGEALGAASLPQPEQRLSAMEQAGALVARTGTDEFMVFLPEGHPLPVHNWCFRRADRVLAVRGDNWHELMARVCQFDFRTFEPGGWLMASVAGVNCWLYRTKNDDTLLVGVGDGFHRYLENLFSELVCELQDSNTHEGGAS</sequence>
<evidence type="ECO:0008006" key="3">
    <source>
        <dbReference type="Google" id="ProtNLM"/>
    </source>
</evidence>